<protein>
    <submittedName>
        <fullName evidence="1">Deazaflavin-dependent oxidoreductase (Nitroreductase family)</fullName>
    </submittedName>
</protein>
<proteinExistence type="predicted"/>
<dbReference type="InterPro" id="IPR012349">
    <property type="entry name" value="Split_barrel_FMN-bd"/>
</dbReference>
<dbReference type="Proteomes" id="UP000294558">
    <property type="component" value="Unassembled WGS sequence"/>
</dbReference>
<accession>A0A4R7I2R6</accession>
<reference evidence="1 2" key="1">
    <citation type="submission" date="2019-03" db="EMBL/GenBank/DDBJ databases">
        <title>Sequencing the genomes of 1000 actinobacteria strains.</title>
        <authorList>
            <person name="Klenk H.-P."/>
        </authorList>
    </citation>
    <scope>NUCLEOTIDE SEQUENCE [LARGE SCALE GENOMIC DNA]</scope>
    <source>
        <strain evidence="1 2">DSM 18936</strain>
    </source>
</reference>
<organism evidence="1 2">
    <name type="scientific">Ilumatobacter fluminis</name>
    <dbReference type="NCBI Taxonomy" id="467091"/>
    <lineage>
        <taxon>Bacteria</taxon>
        <taxon>Bacillati</taxon>
        <taxon>Actinomycetota</taxon>
        <taxon>Acidimicrobiia</taxon>
        <taxon>Acidimicrobiales</taxon>
        <taxon>Ilumatobacteraceae</taxon>
        <taxon>Ilumatobacter</taxon>
    </lineage>
</organism>
<dbReference type="GO" id="GO:0016491">
    <property type="term" value="F:oxidoreductase activity"/>
    <property type="evidence" value="ECO:0007669"/>
    <property type="project" value="InterPro"/>
</dbReference>
<evidence type="ECO:0000313" key="1">
    <source>
        <dbReference type="EMBL" id="TDT17520.1"/>
    </source>
</evidence>
<dbReference type="Gene3D" id="2.30.110.10">
    <property type="entry name" value="Electron Transport, Fmn-binding Protein, Chain A"/>
    <property type="match status" value="1"/>
</dbReference>
<dbReference type="Pfam" id="PF04075">
    <property type="entry name" value="F420H2_quin_red"/>
    <property type="match status" value="1"/>
</dbReference>
<dbReference type="RefSeq" id="WP_133869806.1">
    <property type="nucleotide sequence ID" value="NZ_SOAU01000001.1"/>
</dbReference>
<dbReference type="NCBIfam" id="TIGR00026">
    <property type="entry name" value="hi_GC_TIGR00026"/>
    <property type="match status" value="1"/>
</dbReference>
<evidence type="ECO:0000313" key="2">
    <source>
        <dbReference type="Proteomes" id="UP000294558"/>
    </source>
</evidence>
<sequence length="159" mass="17889">MAFLDLSKKPTGALKWFLKAPTYLFRAKLGFLFGKRFVMLEHRGRTSGNVYRTVIEVAGRNPEANEYICTSGTGPQADWYRNLQADGLDAVWVGNSRHADATVRFLDAEEASVFMSVYEREHPKTAAKLYDVMGVSYDGTDADRTRMMGEIPMVAFHVP</sequence>
<name>A0A4R7I2R6_9ACTN</name>
<keyword evidence="2" id="KW-1185">Reference proteome</keyword>
<comment type="caution">
    <text evidence="1">The sequence shown here is derived from an EMBL/GenBank/DDBJ whole genome shotgun (WGS) entry which is preliminary data.</text>
</comment>
<gene>
    <name evidence="1" type="ORF">BDK89_3130</name>
</gene>
<dbReference type="InterPro" id="IPR004378">
    <property type="entry name" value="F420H2_quin_Rdtase"/>
</dbReference>
<dbReference type="EMBL" id="SOAU01000001">
    <property type="protein sequence ID" value="TDT17520.1"/>
    <property type="molecule type" value="Genomic_DNA"/>
</dbReference>
<dbReference type="AlphaFoldDB" id="A0A4R7I2R6"/>
<dbReference type="OrthoDB" id="163266at2"/>